<proteinExistence type="predicted"/>
<dbReference type="InterPro" id="IPR000595">
    <property type="entry name" value="cNMP-bd_dom"/>
</dbReference>
<dbReference type="InterPro" id="IPR036390">
    <property type="entry name" value="WH_DNA-bd_sf"/>
</dbReference>
<keyword evidence="8" id="KW-1185">Reference proteome</keyword>
<dbReference type="Proteomes" id="UP001152321">
    <property type="component" value="Unassembled WGS sequence"/>
</dbReference>
<keyword evidence="1" id="KW-0805">Transcription regulation</keyword>
<dbReference type="RefSeq" id="WP_277578379.1">
    <property type="nucleotide sequence ID" value="NZ_JANRMI010000003.1"/>
</dbReference>
<dbReference type="InterPro" id="IPR050397">
    <property type="entry name" value="Env_Response_Regulators"/>
</dbReference>
<accession>A0ABT6DK66</accession>
<dbReference type="SUPFAM" id="SSF46785">
    <property type="entry name" value="Winged helix' DNA-binding domain"/>
    <property type="match status" value="1"/>
</dbReference>
<evidence type="ECO:0000259" key="6">
    <source>
        <dbReference type="PROSITE" id="PS51063"/>
    </source>
</evidence>
<dbReference type="SMART" id="SM00100">
    <property type="entry name" value="cNMP"/>
    <property type="match status" value="1"/>
</dbReference>
<dbReference type="PROSITE" id="PS51063">
    <property type="entry name" value="HTH_CRP_2"/>
    <property type="match status" value="1"/>
</dbReference>
<reference evidence="7" key="1">
    <citation type="submission" date="2022-08" db="EMBL/GenBank/DDBJ databases">
        <title>Novel Bdellovibrio Species Isolated from Svalbard: Designation Bdellovibrio svalbardensis.</title>
        <authorList>
            <person name="Mitchell R.J."/>
            <person name="Choi S.Y."/>
        </authorList>
    </citation>
    <scope>NUCLEOTIDE SEQUENCE</scope>
    <source>
        <strain evidence="7">PAP01</strain>
    </source>
</reference>
<dbReference type="Gene3D" id="1.10.10.10">
    <property type="entry name" value="Winged helix-like DNA-binding domain superfamily/Winged helix DNA-binding domain"/>
    <property type="match status" value="1"/>
</dbReference>
<gene>
    <name evidence="7" type="ORF">NWE73_11040</name>
</gene>
<evidence type="ECO:0000256" key="3">
    <source>
        <dbReference type="ARBA" id="ARBA00023163"/>
    </source>
</evidence>
<dbReference type="PANTHER" id="PTHR24567:SF28">
    <property type="entry name" value="LISTERIOLYSIN REGULATORY PROTEIN"/>
    <property type="match status" value="1"/>
</dbReference>
<protein>
    <submittedName>
        <fullName evidence="7">Crp/Fnr family transcriptional regulator</fullName>
    </submittedName>
</protein>
<evidence type="ECO:0000313" key="7">
    <source>
        <dbReference type="EMBL" id="MDG0816902.1"/>
    </source>
</evidence>
<dbReference type="SMART" id="SM00419">
    <property type="entry name" value="HTH_CRP"/>
    <property type="match status" value="1"/>
</dbReference>
<dbReference type="InterPro" id="IPR036388">
    <property type="entry name" value="WH-like_DNA-bd_sf"/>
</dbReference>
<dbReference type="EMBL" id="JANRMI010000003">
    <property type="protein sequence ID" value="MDG0816902.1"/>
    <property type="molecule type" value="Genomic_DNA"/>
</dbReference>
<feature type="region of interest" description="Disordered" evidence="4">
    <location>
        <begin position="235"/>
        <end position="260"/>
    </location>
</feature>
<evidence type="ECO:0000256" key="2">
    <source>
        <dbReference type="ARBA" id="ARBA00023125"/>
    </source>
</evidence>
<dbReference type="PRINTS" id="PR00034">
    <property type="entry name" value="HTHCRP"/>
</dbReference>
<evidence type="ECO:0000259" key="5">
    <source>
        <dbReference type="PROSITE" id="PS50042"/>
    </source>
</evidence>
<organism evidence="7 8">
    <name type="scientific">Bdellovibrio svalbardensis</name>
    <dbReference type="NCBI Taxonomy" id="2972972"/>
    <lineage>
        <taxon>Bacteria</taxon>
        <taxon>Pseudomonadati</taxon>
        <taxon>Bdellovibrionota</taxon>
        <taxon>Bdellovibrionia</taxon>
        <taxon>Bdellovibrionales</taxon>
        <taxon>Pseudobdellovibrionaceae</taxon>
        <taxon>Bdellovibrio</taxon>
    </lineage>
</organism>
<dbReference type="CDD" id="cd00038">
    <property type="entry name" value="CAP_ED"/>
    <property type="match status" value="1"/>
</dbReference>
<evidence type="ECO:0000256" key="4">
    <source>
        <dbReference type="SAM" id="MobiDB-lite"/>
    </source>
</evidence>
<dbReference type="Pfam" id="PF13545">
    <property type="entry name" value="HTH_Crp_2"/>
    <property type="match status" value="1"/>
</dbReference>
<feature type="domain" description="HTH crp-type" evidence="6">
    <location>
        <begin position="157"/>
        <end position="228"/>
    </location>
</feature>
<dbReference type="InterPro" id="IPR014710">
    <property type="entry name" value="RmlC-like_jellyroll"/>
</dbReference>
<dbReference type="Pfam" id="PF00027">
    <property type="entry name" value="cNMP_binding"/>
    <property type="match status" value="1"/>
</dbReference>
<evidence type="ECO:0000313" key="8">
    <source>
        <dbReference type="Proteomes" id="UP001152321"/>
    </source>
</evidence>
<feature type="domain" description="Cyclic nucleotide-binding" evidence="5">
    <location>
        <begin position="23"/>
        <end position="144"/>
    </location>
</feature>
<keyword evidence="3" id="KW-0804">Transcription</keyword>
<dbReference type="Gene3D" id="2.60.120.10">
    <property type="entry name" value="Jelly Rolls"/>
    <property type="match status" value="1"/>
</dbReference>
<sequence>MKFFQIEVTPMHDINNLLRNLDLFRGLSEREMKKISPYLEVVHVPNKQMVFLKGEPIENIFLILYGSVKIQETLDKRTTKIFNFLTQKEFLGVAMAGLPQPRYPACAQSNEDSTLLKIPLHLFFNVLIKIPEIRQAVAQQISERFLEFQNDLCRAQKLAPYRIADFLLRLLDRQGSSSHGRIVIPLSRSDIADRVGVQSETVIRILSNWTKRGLIRTQDHHIEILNRQNLLEVRRERPSKKASRGASDDSADDRCKRGHL</sequence>
<dbReference type="PROSITE" id="PS50042">
    <property type="entry name" value="CNMP_BINDING_3"/>
    <property type="match status" value="1"/>
</dbReference>
<comment type="caution">
    <text evidence="7">The sequence shown here is derived from an EMBL/GenBank/DDBJ whole genome shotgun (WGS) entry which is preliminary data.</text>
</comment>
<name>A0ABT6DK66_9BACT</name>
<evidence type="ECO:0000256" key="1">
    <source>
        <dbReference type="ARBA" id="ARBA00023015"/>
    </source>
</evidence>
<keyword evidence="2" id="KW-0238">DNA-binding</keyword>
<dbReference type="InterPro" id="IPR018490">
    <property type="entry name" value="cNMP-bd_dom_sf"/>
</dbReference>
<dbReference type="InterPro" id="IPR012318">
    <property type="entry name" value="HTH_CRP"/>
</dbReference>
<dbReference type="PANTHER" id="PTHR24567">
    <property type="entry name" value="CRP FAMILY TRANSCRIPTIONAL REGULATORY PROTEIN"/>
    <property type="match status" value="1"/>
</dbReference>
<dbReference type="SUPFAM" id="SSF51206">
    <property type="entry name" value="cAMP-binding domain-like"/>
    <property type="match status" value="1"/>
</dbReference>